<sequence>MKTLALILAATSGSLAQNLAGQPDCATACIISAVSAAGCAPADIGCQCGPSQSAIGASAAPCLLASCSISALLQAQSAGEAECASYSATATAPAAPANPTQGDSGPASGRRGDRLVVSTVTVTAPASSSTGGASSSVATAGAAAVTPAVVKAGALLCVLGAAAAM</sequence>
<keyword evidence="8" id="KW-0449">Lipoprotein</keyword>
<dbReference type="Proteomes" id="UP001303889">
    <property type="component" value="Unassembled WGS sequence"/>
</dbReference>
<protein>
    <recommendedName>
        <fullName evidence="12">CFEM domain-containing protein</fullName>
    </recommendedName>
</protein>
<feature type="disulfide bond" evidence="9">
    <location>
        <begin position="39"/>
        <end position="46"/>
    </location>
</feature>
<dbReference type="AlphaFoldDB" id="A0AAN6MI23"/>
<comment type="similarity">
    <text evidence="3">Belongs to the RBT5 family.</text>
</comment>
<dbReference type="EMBL" id="MU855661">
    <property type="protein sequence ID" value="KAK3900537.1"/>
    <property type="molecule type" value="Genomic_DNA"/>
</dbReference>
<evidence type="ECO:0000256" key="11">
    <source>
        <dbReference type="SAM" id="SignalP"/>
    </source>
</evidence>
<evidence type="ECO:0000256" key="4">
    <source>
        <dbReference type="ARBA" id="ARBA00022525"/>
    </source>
</evidence>
<evidence type="ECO:0000256" key="5">
    <source>
        <dbReference type="ARBA" id="ARBA00022622"/>
    </source>
</evidence>
<keyword evidence="4" id="KW-0964">Secreted</keyword>
<dbReference type="PROSITE" id="PS52012">
    <property type="entry name" value="CFEM"/>
    <property type="match status" value="1"/>
</dbReference>
<evidence type="ECO:0000256" key="8">
    <source>
        <dbReference type="ARBA" id="ARBA00023288"/>
    </source>
</evidence>
<keyword evidence="5" id="KW-0472">Membrane</keyword>
<keyword evidence="5" id="KW-0336">GPI-anchor</keyword>
<feature type="binding site" description="axial binding residue" evidence="9">
    <location>
        <position position="43"/>
    </location>
    <ligand>
        <name>heme</name>
        <dbReference type="ChEBI" id="CHEBI:30413"/>
    </ligand>
    <ligandPart>
        <name>Fe</name>
        <dbReference type="ChEBI" id="CHEBI:18248"/>
    </ligandPart>
</feature>
<dbReference type="GO" id="GO:0098552">
    <property type="term" value="C:side of membrane"/>
    <property type="evidence" value="ECO:0007669"/>
    <property type="project" value="UniProtKB-KW"/>
</dbReference>
<reference evidence="13" key="1">
    <citation type="journal article" date="2023" name="Mol. Phylogenet. Evol.">
        <title>Genome-scale phylogeny and comparative genomics of the fungal order Sordariales.</title>
        <authorList>
            <person name="Hensen N."/>
            <person name="Bonometti L."/>
            <person name="Westerberg I."/>
            <person name="Brannstrom I.O."/>
            <person name="Guillou S."/>
            <person name="Cros-Aarteil S."/>
            <person name="Calhoun S."/>
            <person name="Haridas S."/>
            <person name="Kuo A."/>
            <person name="Mondo S."/>
            <person name="Pangilinan J."/>
            <person name="Riley R."/>
            <person name="LaButti K."/>
            <person name="Andreopoulos B."/>
            <person name="Lipzen A."/>
            <person name="Chen C."/>
            <person name="Yan M."/>
            <person name="Daum C."/>
            <person name="Ng V."/>
            <person name="Clum A."/>
            <person name="Steindorff A."/>
            <person name="Ohm R.A."/>
            <person name="Martin F."/>
            <person name="Silar P."/>
            <person name="Natvig D.O."/>
            <person name="Lalanne C."/>
            <person name="Gautier V."/>
            <person name="Ament-Velasquez S.L."/>
            <person name="Kruys A."/>
            <person name="Hutchinson M.I."/>
            <person name="Powell A.J."/>
            <person name="Barry K."/>
            <person name="Miller A.N."/>
            <person name="Grigoriev I.V."/>
            <person name="Debuchy R."/>
            <person name="Gladieux P."/>
            <person name="Hiltunen Thoren M."/>
            <person name="Johannesson H."/>
        </authorList>
    </citation>
    <scope>NUCLEOTIDE SEQUENCE</scope>
    <source>
        <strain evidence="13">CBS 103.79</strain>
    </source>
</reference>
<evidence type="ECO:0000259" key="12">
    <source>
        <dbReference type="PROSITE" id="PS52012"/>
    </source>
</evidence>
<dbReference type="Pfam" id="PF05730">
    <property type="entry name" value="CFEM"/>
    <property type="match status" value="1"/>
</dbReference>
<keyword evidence="9" id="KW-0349">Heme</keyword>
<comment type="subcellular location">
    <subcellularLocation>
        <location evidence="1">Membrane</location>
        <topology evidence="1">Lipid-anchor</topology>
        <topology evidence="1">GPI-anchor</topology>
    </subcellularLocation>
    <subcellularLocation>
        <location evidence="2">Secreted</location>
    </subcellularLocation>
</comment>
<evidence type="ECO:0000256" key="6">
    <source>
        <dbReference type="ARBA" id="ARBA00022729"/>
    </source>
</evidence>
<keyword evidence="9" id="KW-0408">Iron</keyword>
<keyword evidence="7 9" id="KW-1015">Disulfide bond</keyword>
<evidence type="ECO:0000256" key="3">
    <source>
        <dbReference type="ARBA" id="ARBA00010031"/>
    </source>
</evidence>
<reference evidence="13" key="2">
    <citation type="submission" date="2023-05" db="EMBL/GenBank/DDBJ databases">
        <authorList>
            <consortium name="Lawrence Berkeley National Laboratory"/>
            <person name="Steindorff A."/>
            <person name="Hensen N."/>
            <person name="Bonometti L."/>
            <person name="Westerberg I."/>
            <person name="Brannstrom I.O."/>
            <person name="Guillou S."/>
            <person name="Cros-Aarteil S."/>
            <person name="Calhoun S."/>
            <person name="Haridas S."/>
            <person name="Kuo A."/>
            <person name="Mondo S."/>
            <person name="Pangilinan J."/>
            <person name="Riley R."/>
            <person name="Labutti K."/>
            <person name="Andreopoulos B."/>
            <person name="Lipzen A."/>
            <person name="Chen C."/>
            <person name="Yanf M."/>
            <person name="Daum C."/>
            <person name="Ng V."/>
            <person name="Clum A."/>
            <person name="Ohm R."/>
            <person name="Martin F."/>
            <person name="Silar P."/>
            <person name="Natvig D."/>
            <person name="Lalanne C."/>
            <person name="Gautier V."/>
            <person name="Ament-Velasquez S.L."/>
            <person name="Kruys A."/>
            <person name="Hutchinson M.I."/>
            <person name="Powell A.J."/>
            <person name="Barry K."/>
            <person name="Miller A.N."/>
            <person name="Grigoriev I.V."/>
            <person name="Debuchy R."/>
            <person name="Gladieux P."/>
            <person name="Thoren M.H."/>
            <person name="Johannesson H."/>
        </authorList>
    </citation>
    <scope>NUCLEOTIDE SEQUENCE</scope>
    <source>
        <strain evidence="13">CBS 103.79</strain>
    </source>
</reference>
<keyword evidence="5" id="KW-0325">Glycoprotein</keyword>
<feature type="region of interest" description="Disordered" evidence="10">
    <location>
        <begin position="92"/>
        <end position="111"/>
    </location>
</feature>
<evidence type="ECO:0000256" key="2">
    <source>
        <dbReference type="ARBA" id="ARBA00004613"/>
    </source>
</evidence>
<keyword evidence="9" id="KW-0479">Metal-binding</keyword>
<keyword evidence="14" id="KW-1185">Reference proteome</keyword>
<proteinExistence type="inferred from homology"/>
<gene>
    <name evidence="13" type="ORF">C8A05DRAFT_17168</name>
</gene>
<comment type="caution">
    <text evidence="9">Lacks conserved residue(s) required for the propagation of feature annotation.</text>
</comment>
<evidence type="ECO:0000313" key="14">
    <source>
        <dbReference type="Proteomes" id="UP001303889"/>
    </source>
</evidence>
<feature type="domain" description="CFEM" evidence="12">
    <location>
        <begin position="1"/>
        <end position="110"/>
    </location>
</feature>
<evidence type="ECO:0000256" key="10">
    <source>
        <dbReference type="SAM" id="MobiDB-lite"/>
    </source>
</evidence>
<evidence type="ECO:0000256" key="7">
    <source>
        <dbReference type="ARBA" id="ARBA00023157"/>
    </source>
</evidence>
<evidence type="ECO:0000256" key="1">
    <source>
        <dbReference type="ARBA" id="ARBA00004589"/>
    </source>
</evidence>
<dbReference type="GO" id="GO:0005576">
    <property type="term" value="C:extracellular region"/>
    <property type="evidence" value="ECO:0007669"/>
    <property type="project" value="UniProtKB-SubCell"/>
</dbReference>
<evidence type="ECO:0000256" key="9">
    <source>
        <dbReference type="PROSITE-ProRule" id="PRU01356"/>
    </source>
</evidence>
<dbReference type="InterPro" id="IPR008427">
    <property type="entry name" value="Extracellular_membr_CFEM_dom"/>
</dbReference>
<accession>A0AAN6MI23</accession>
<organism evidence="13 14">
    <name type="scientific">Staphylotrichum tortipilum</name>
    <dbReference type="NCBI Taxonomy" id="2831512"/>
    <lineage>
        <taxon>Eukaryota</taxon>
        <taxon>Fungi</taxon>
        <taxon>Dikarya</taxon>
        <taxon>Ascomycota</taxon>
        <taxon>Pezizomycotina</taxon>
        <taxon>Sordariomycetes</taxon>
        <taxon>Sordariomycetidae</taxon>
        <taxon>Sordariales</taxon>
        <taxon>Chaetomiaceae</taxon>
        <taxon>Staphylotrichum</taxon>
    </lineage>
</organism>
<comment type="caution">
    <text evidence="13">The sequence shown here is derived from an EMBL/GenBank/DDBJ whole genome shotgun (WGS) entry which is preliminary data.</text>
</comment>
<keyword evidence="6 11" id="KW-0732">Signal</keyword>
<feature type="signal peptide" evidence="11">
    <location>
        <begin position="1"/>
        <end position="16"/>
    </location>
</feature>
<name>A0AAN6MI23_9PEZI</name>
<dbReference type="GO" id="GO:0046872">
    <property type="term" value="F:metal ion binding"/>
    <property type="evidence" value="ECO:0007669"/>
    <property type="project" value="UniProtKB-UniRule"/>
</dbReference>
<feature type="chain" id="PRO_5043041248" description="CFEM domain-containing protein" evidence="11">
    <location>
        <begin position="17"/>
        <end position="165"/>
    </location>
</feature>
<evidence type="ECO:0000313" key="13">
    <source>
        <dbReference type="EMBL" id="KAK3900537.1"/>
    </source>
</evidence>